<dbReference type="AlphaFoldDB" id="A0A1N7L374"/>
<feature type="transmembrane region" description="Helical" evidence="3">
    <location>
        <begin position="6"/>
        <end position="30"/>
    </location>
</feature>
<dbReference type="RefSeq" id="WP_076364280.1">
    <property type="nucleotide sequence ID" value="NZ_FTOM01000002.1"/>
</dbReference>
<proteinExistence type="predicted"/>
<dbReference type="Proteomes" id="UP000186098">
    <property type="component" value="Unassembled WGS sequence"/>
</dbReference>
<dbReference type="Gene3D" id="2.160.20.80">
    <property type="entry name" value="E3 ubiquitin-protein ligase SopA"/>
    <property type="match status" value="1"/>
</dbReference>
<dbReference type="STRING" id="407234.SAMN05421795_102479"/>
<reference evidence="5" key="1">
    <citation type="submission" date="2017-01" db="EMBL/GenBank/DDBJ databases">
        <authorList>
            <person name="Varghese N."/>
            <person name="Submissions S."/>
        </authorList>
    </citation>
    <scope>NUCLEOTIDE SEQUENCE [LARGE SCALE GENOMIC DNA]</scope>
    <source>
        <strain evidence="5">DSM 18714</strain>
    </source>
</reference>
<organism evidence="4 5">
    <name type="scientific">Phaeovulum vinaykumarii</name>
    <dbReference type="NCBI Taxonomy" id="407234"/>
    <lineage>
        <taxon>Bacteria</taxon>
        <taxon>Pseudomonadati</taxon>
        <taxon>Pseudomonadota</taxon>
        <taxon>Alphaproteobacteria</taxon>
        <taxon>Rhodobacterales</taxon>
        <taxon>Paracoccaceae</taxon>
        <taxon>Phaeovulum</taxon>
    </lineage>
</organism>
<dbReference type="PANTHER" id="PTHR47485">
    <property type="entry name" value="THYLAKOID LUMENAL 17.4 KDA PROTEIN, CHLOROPLASTIC"/>
    <property type="match status" value="1"/>
</dbReference>
<name>A0A1N7L374_9RHOB</name>
<feature type="transmembrane region" description="Helical" evidence="3">
    <location>
        <begin position="91"/>
        <end position="111"/>
    </location>
</feature>
<evidence type="ECO:0000256" key="3">
    <source>
        <dbReference type="SAM" id="Phobius"/>
    </source>
</evidence>
<evidence type="ECO:0000256" key="1">
    <source>
        <dbReference type="ARBA" id="ARBA00022737"/>
    </source>
</evidence>
<evidence type="ECO:0000313" key="5">
    <source>
        <dbReference type="Proteomes" id="UP000186098"/>
    </source>
</evidence>
<evidence type="ECO:0000313" key="4">
    <source>
        <dbReference type="EMBL" id="SIS68120.1"/>
    </source>
</evidence>
<dbReference type="PANTHER" id="PTHR47485:SF1">
    <property type="entry name" value="THYLAKOID LUMENAL 17.4 KDA PROTEIN, CHLOROPLASTIC"/>
    <property type="match status" value="1"/>
</dbReference>
<feature type="region of interest" description="Disordered" evidence="2">
    <location>
        <begin position="219"/>
        <end position="241"/>
    </location>
</feature>
<keyword evidence="1" id="KW-0677">Repeat</keyword>
<keyword evidence="5" id="KW-1185">Reference proteome</keyword>
<feature type="compositionally biased region" description="Basic and acidic residues" evidence="2">
    <location>
        <begin position="257"/>
        <end position="266"/>
    </location>
</feature>
<evidence type="ECO:0000256" key="2">
    <source>
        <dbReference type="SAM" id="MobiDB-lite"/>
    </source>
</evidence>
<protein>
    <submittedName>
        <fullName evidence="4">Pentapeptide repeat-containing protein</fullName>
    </submittedName>
</protein>
<dbReference type="SUPFAM" id="SSF141571">
    <property type="entry name" value="Pentapeptide repeat-like"/>
    <property type="match status" value="1"/>
</dbReference>
<accession>A0A1N7L374</accession>
<feature type="transmembrane region" description="Helical" evidence="3">
    <location>
        <begin position="50"/>
        <end position="71"/>
    </location>
</feature>
<keyword evidence="3" id="KW-0472">Membrane</keyword>
<dbReference type="OrthoDB" id="7837851at2"/>
<gene>
    <name evidence="4" type="ORF">SAMN05421795_102479</name>
</gene>
<dbReference type="Pfam" id="PF00805">
    <property type="entry name" value="Pentapeptide"/>
    <property type="match status" value="2"/>
</dbReference>
<dbReference type="InterPro" id="IPR001646">
    <property type="entry name" value="5peptide_repeat"/>
</dbReference>
<feature type="region of interest" description="Disordered" evidence="2">
    <location>
        <begin position="257"/>
        <end position="292"/>
    </location>
</feature>
<keyword evidence="3" id="KW-1133">Transmembrane helix</keyword>
<keyword evidence="3" id="KW-0812">Transmembrane</keyword>
<sequence length="501" mass="55372">MIWSAATVPTIELALLGAGVVMLAWAGFGLRGRGLVAPRSNALGRDGRDLVLALVALAFAGALVVAFLVLFDTGRNILAPPDGARSGPNLGAGALIAAILGAPFVIWATILKHRQFDLQKDGQITDRISKAVEQLGAEKTVKRRRKKTALEITEPNIEVRIGALLSLERIAQDSVRNDAGRDHVRVMEILCAYIRHNAPASGAKATMQKTYGIFSPTRADLRPSTDPDTEGPEPFQQSFPPPRADVQLALEVLGRRSPEQRRHEARWGPQADPEADWIFDHPPRPPATDDPPAMEEYRDKLRAWRDRTRAYKGYRLDLRETNLRRANLSGLNFSGARMNGARMDWVKCHGSRLNCSQLSKAQMQHASVHHAELAGADFSDAYLDRAVIQDNRLDGAIFFHTQITMARFARTSIVDVNLISADLNGSLFRDMSLAVTSKLISDDFSDDLWQKVFSLTLKETFGDASVKLPAGISPPEHWPMSSSSRNKTFNLWLKWCGLETD</sequence>
<dbReference type="EMBL" id="FTOM01000002">
    <property type="protein sequence ID" value="SIS68120.1"/>
    <property type="molecule type" value="Genomic_DNA"/>
</dbReference>